<reference evidence="1 2" key="1">
    <citation type="journal article" date="2021" name="Hortic Res">
        <title>High-quality reference genome and annotation aids understanding of berry development for evergreen blueberry (Vaccinium darrowii).</title>
        <authorList>
            <person name="Yu J."/>
            <person name="Hulse-Kemp A.M."/>
            <person name="Babiker E."/>
            <person name="Staton M."/>
        </authorList>
    </citation>
    <scope>NUCLEOTIDE SEQUENCE [LARGE SCALE GENOMIC DNA]</scope>
    <source>
        <strain evidence="2">cv. NJ 8807/NJ 8810</strain>
        <tissue evidence="1">Young leaf</tissue>
    </source>
</reference>
<comment type="caution">
    <text evidence="1">The sequence shown here is derived from an EMBL/GenBank/DDBJ whole genome shotgun (WGS) entry which is preliminary data.</text>
</comment>
<dbReference type="Proteomes" id="UP000828048">
    <property type="component" value="Chromosome 5"/>
</dbReference>
<evidence type="ECO:0000313" key="2">
    <source>
        <dbReference type="Proteomes" id="UP000828048"/>
    </source>
</evidence>
<gene>
    <name evidence="1" type="ORF">Vadar_007653</name>
</gene>
<organism evidence="1 2">
    <name type="scientific">Vaccinium darrowii</name>
    <dbReference type="NCBI Taxonomy" id="229202"/>
    <lineage>
        <taxon>Eukaryota</taxon>
        <taxon>Viridiplantae</taxon>
        <taxon>Streptophyta</taxon>
        <taxon>Embryophyta</taxon>
        <taxon>Tracheophyta</taxon>
        <taxon>Spermatophyta</taxon>
        <taxon>Magnoliopsida</taxon>
        <taxon>eudicotyledons</taxon>
        <taxon>Gunneridae</taxon>
        <taxon>Pentapetalae</taxon>
        <taxon>asterids</taxon>
        <taxon>Ericales</taxon>
        <taxon>Ericaceae</taxon>
        <taxon>Vaccinioideae</taxon>
        <taxon>Vaccinieae</taxon>
        <taxon>Vaccinium</taxon>
    </lineage>
</organism>
<keyword evidence="2" id="KW-1185">Reference proteome</keyword>
<name>A0ACB7XXF3_9ERIC</name>
<sequence length="145" mass="17068">MLGFCSFPASFWIIKNRYHFNLTYITVADHNSNLDERFYDPIKGKVLLNGVPLLEISHGYLHKKDRKFVWAIRQTHGDLGLFEEYDRQCIRELILDHWSAKLQACAVRPQLLKSLKVVGSVTYYKSREEQHNVEEEGGHRRDCCR</sequence>
<dbReference type="EMBL" id="CM037155">
    <property type="protein sequence ID" value="KAH7845933.1"/>
    <property type="molecule type" value="Genomic_DNA"/>
</dbReference>
<proteinExistence type="predicted"/>
<protein>
    <submittedName>
        <fullName evidence="1">Uncharacterized protein</fullName>
    </submittedName>
</protein>
<accession>A0ACB7XXF3</accession>
<evidence type="ECO:0000313" key="1">
    <source>
        <dbReference type="EMBL" id="KAH7845933.1"/>
    </source>
</evidence>